<evidence type="ECO:0000256" key="3">
    <source>
        <dbReference type="ARBA" id="ARBA00012438"/>
    </source>
</evidence>
<dbReference type="Gene3D" id="1.20.120.620">
    <property type="entry name" value="Backbone structure of the membrane domain of e. Coli histidine kinase receptor kdpd"/>
    <property type="match status" value="1"/>
</dbReference>
<sequence length="924" mass="102822">MLFIRQKYLPYGMAFLSVGVTLLVKLGLEHLVGITSSFSLWLIAVSISTWYGNIVSGLISVLLAGLASHYFFTDPFSTRNHLEFVLFIVEGLVINTLIANFRSSKQQSDIDKTQAQTNLEGLLENQRSLRQNEEFYRTLTKNLPNGVVFLFNQDMRFTLAEGTEAHIFGLAIEEFPGKTLDETVLTETYELIAPAYRSALQGIPTCIEIPYGDQVYLVQTFPVKNENSTSMTGLAVFQNITNRKQAEAQIIKLNQALNRRVRELQTLLEVIPTGIGIAEDPECQTIKVNPAFAKLLGIPVNANASLSAPLDQRPTNFKIFRDGKELAPEELAMQNATTHGVEILDYEIEVVRDDGIRINLLQYATPLFDEDSKVRGCVSIFLDITQRNQAERKLQAARDQLQTVLDAVPGIVSWVSSDLCYLGVNRHLADNFNLPPEAFVGEDIGFLGDGNGFREFVEKFFAENQSEALYELKLVKGDRSYLIVAQKYDENKAAFLIGIDITQRQRVEEELRQKTEELATINRVKDEFVAVLSHELRTPIHNLHGWAQLLLTESEMDEALKIEGLQTIERNARLQVRLIDDLLDLVRIQKGEMNLEIGLVDLANVIRSAADTIRLSAETKNIQIQLDFDAAVPPVLGDFIRLQQVVWNLLANAIKFSSKNESVVVSLKLVKSQAEITVIDRGRGIESEFLPYVFDRFSQGDASTTRSAPGLGLGLAIARHIVELHHGQITATSPGLGQGSTFTVRLPITTVNADLSKNELLPIVAGVRTRKKTAALQNFCILVVDDDPDARRLIQTVLQGAGADVLVVASVAEALAFLAHTEPDLLISDISMPVEDGFTLIEQIRFRSLEQEEEISVLGKRFCSQSVPPARRLVNSNPLRAIALTAFAGAKNEQRILEAGFQFFIAKPIEPMELLEKVIEVLKS</sequence>
<name>A0ABU5UU15_NODSP</name>
<keyword evidence="5" id="KW-0808">Transferase</keyword>
<evidence type="ECO:0000256" key="2">
    <source>
        <dbReference type="ARBA" id="ARBA00004141"/>
    </source>
</evidence>
<evidence type="ECO:0000259" key="16">
    <source>
        <dbReference type="PROSITE" id="PS50110"/>
    </source>
</evidence>
<reference evidence="18 19" key="1">
    <citation type="submission" date="2023-12" db="EMBL/GenBank/DDBJ databases">
        <title>Baltic Sea Cyanobacteria.</title>
        <authorList>
            <person name="Delbaje E."/>
            <person name="Fewer D.P."/>
            <person name="Shishido T.K."/>
        </authorList>
    </citation>
    <scope>NUCLEOTIDE SEQUENCE [LARGE SCALE GENOMIC DNA]</scope>
    <source>
        <strain evidence="18 19">UHCC 0060</strain>
    </source>
</reference>
<dbReference type="InterPro" id="IPR011006">
    <property type="entry name" value="CheY-like_superfamily"/>
</dbReference>
<evidence type="ECO:0000256" key="7">
    <source>
        <dbReference type="ARBA" id="ARBA00022741"/>
    </source>
</evidence>
<dbReference type="SUPFAM" id="SSF47384">
    <property type="entry name" value="Homodimeric domain of signal transducing histidine kinase"/>
    <property type="match status" value="1"/>
</dbReference>
<evidence type="ECO:0000313" key="19">
    <source>
        <dbReference type="Proteomes" id="UP001303285"/>
    </source>
</evidence>
<evidence type="ECO:0000256" key="5">
    <source>
        <dbReference type="ARBA" id="ARBA00022679"/>
    </source>
</evidence>
<dbReference type="InterPro" id="IPR003661">
    <property type="entry name" value="HisK_dim/P_dom"/>
</dbReference>
<keyword evidence="12 14" id="KW-0472">Membrane</keyword>
<keyword evidence="9 18" id="KW-0067">ATP-binding</keyword>
<comment type="subcellular location">
    <subcellularLocation>
        <location evidence="2">Membrane</location>
        <topology evidence="2">Multi-pass membrane protein</topology>
    </subcellularLocation>
</comment>
<dbReference type="InterPro" id="IPR036890">
    <property type="entry name" value="HATPase_C_sf"/>
</dbReference>
<evidence type="ECO:0000256" key="9">
    <source>
        <dbReference type="ARBA" id="ARBA00022840"/>
    </source>
</evidence>
<feature type="domain" description="PAC" evidence="17">
    <location>
        <begin position="344"/>
        <end position="396"/>
    </location>
</feature>
<dbReference type="Gene3D" id="3.30.565.10">
    <property type="entry name" value="Histidine kinase-like ATPase, C-terminal domain"/>
    <property type="match status" value="1"/>
</dbReference>
<comment type="catalytic activity">
    <reaction evidence="1">
        <text>ATP + protein L-histidine = ADP + protein N-phospho-L-histidine.</text>
        <dbReference type="EC" id="2.7.13.3"/>
    </reaction>
</comment>
<dbReference type="InterPro" id="IPR001789">
    <property type="entry name" value="Sig_transdc_resp-reg_receiver"/>
</dbReference>
<keyword evidence="6 14" id="KW-0812">Transmembrane</keyword>
<dbReference type="EMBL" id="JAYGHK010000062">
    <property type="protein sequence ID" value="MEA5609793.1"/>
    <property type="molecule type" value="Genomic_DNA"/>
</dbReference>
<dbReference type="PROSITE" id="PS50110">
    <property type="entry name" value="RESPONSE_REGULATORY"/>
    <property type="match status" value="1"/>
</dbReference>
<feature type="domain" description="Histidine kinase" evidence="15">
    <location>
        <begin position="531"/>
        <end position="750"/>
    </location>
</feature>
<dbReference type="SUPFAM" id="SSF55785">
    <property type="entry name" value="PYP-like sensor domain (PAS domain)"/>
    <property type="match status" value="3"/>
</dbReference>
<evidence type="ECO:0000256" key="11">
    <source>
        <dbReference type="ARBA" id="ARBA00023012"/>
    </source>
</evidence>
<evidence type="ECO:0000256" key="8">
    <source>
        <dbReference type="ARBA" id="ARBA00022777"/>
    </source>
</evidence>
<dbReference type="Proteomes" id="UP001303285">
    <property type="component" value="Unassembled WGS sequence"/>
</dbReference>
<dbReference type="InterPro" id="IPR036097">
    <property type="entry name" value="HisK_dim/P_sf"/>
</dbReference>
<dbReference type="InterPro" id="IPR004358">
    <property type="entry name" value="Sig_transdc_His_kin-like_C"/>
</dbReference>
<dbReference type="InterPro" id="IPR038318">
    <property type="entry name" value="KdpD_sf"/>
</dbReference>
<keyword evidence="7" id="KW-0547">Nucleotide-binding</keyword>
<feature type="modified residue" description="4-aspartylphosphate" evidence="13">
    <location>
        <position position="829"/>
    </location>
</feature>
<feature type="domain" description="Response regulatory" evidence="16">
    <location>
        <begin position="780"/>
        <end position="922"/>
    </location>
</feature>
<dbReference type="SUPFAM" id="SSF52172">
    <property type="entry name" value="CheY-like"/>
    <property type="match status" value="1"/>
</dbReference>
<dbReference type="InterPro" id="IPR000014">
    <property type="entry name" value="PAS"/>
</dbReference>
<dbReference type="Gene3D" id="3.30.450.20">
    <property type="entry name" value="PAS domain"/>
    <property type="match status" value="3"/>
</dbReference>
<dbReference type="PROSITE" id="PS50109">
    <property type="entry name" value="HIS_KIN"/>
    <property type="match status" value="1"/>
</dbReference>
<dbReference type="PANTHER" id="PTHR43547">
    <property type="entry name" value="TWO-COMPONENT HISTIDINE KINASE"/>
    <property type="match status" value="1"/>
</dbReference>
<evidence type="ECO:0000256" key="6">
    <source>
        <dbReference type="ARBA" id="ARBA00022692"/>
    </source>
</evidence>
<dbReference type="InterPro" id="IPR005467">
    <property type="entry name" value="His_kinase_dom"/>
</dbReference>
<dbReference type="PRINTS" id="PR00344">
    <property type="entry name" value="BCTRLSENSOR"/>
</dbReference>
<dbReference type="SMART" id="SM00387">
    <property type="entry name" value="HATPase_c"/>
    <property type="match status" value="1"/>
</dbReference>
<dbReference type="Pfam" id="PF00512">
    <property type="entry name" value="HisKA"/>
    <property type="match status" value="1"/>
</dbReference>
<dbReference type="InterPro" id="IPR001610">
    <property type="entry name" value="PAC"/>
</dbReference>
<keyword evidence="11" id="KW-0902">Two-component regulatory system</keyword>
<evidence type="ECO:0000256" key="12">
    <source>
        <dbReference type="ARBA" id="ARBA00023136"/>
    </source>
</evidence>
<dbReference type="GO" id="GO:0005524">
    <property type="term" value="F:ATP binding"/>
    <property type="evidence" value="ECO:0007669"/>
    <property type="project" value="UniProtKB-KW"/>
</dbReference>
<dbReference type="InterPro" id="IPR000700">
    <property type="entry name" value="PAS-assoc_C"/>
</dbReference>
<keyword evidence="4 13" id="KW-0597">Phosphoprotein</keyword>
<keyword evidence="8" id="KW-0418">Kinase</keyword>
<comment type="caution">
    <text evidence="18">The sequence shown here is derived from an EMBL/GenBank/DDBJ whole genome shotgun (WGS) entry which is preliminary data.</text>
</comment>
<evidence type="ECO:0000256" key="10">
    <source>
        <dbReference type="ARBA" id="ARBA00022989"/>
    </source>
</evidence>
<dbReference type="SMART" id="SM00448">
    <property type="entry name" value="REC"/>
    <property type="match status" value="1"/>
</dbReference>
<evidence type="ECO:0000256" key="4">
    <source>
        <dbReference type="ARBA" id="ARBA00022553"/>
    </source>
</evidence>
<accession>A0ABU5UU15</accession>
<dbReference type="Pfam" id="PF13426">
    <property type="entry name" value="PAS_9"/>
    <property type="match status" value="1"/>
</dbReference>
<dbReference type="PROSITE" id="PS50113">
    <property type="entry name" value="PAC"/>
    <property type="match status" value="1"/>
</dbReference>
<dbReference type="SMART" id="SM00388">
    <property type="entry name" value="HisKA"/>
    <property type="match status" value="1"/>
</dbReference>
<evidence type="ECO:0000256" key="14">
    <source>
        <dbReference type="SAM" id="Phobius"/>
    </source>
</evidence>
<dbReference type="CDD" id="cd00082">
    <property type="entry name" value="HisKA"/>
    <property type="match status" value="1"/>
</dbReference>
<dbReference type="Pfam" id="PF00072">
    <property type="entry name" value="Response_reg"/>
    <property type="match status" value="1"/>
</dbReference>
<dbReference type="InterPro" id="IPR025201">
    <property type="entry name" value="KdpD_TM"/>
</dbReference>
<organism evidence="18 19">
    <name type="scientific">Nodularia spumigena UHCC 0060</name>
    <dbReference type="NCBI Taxonomy" id="3110300"/>
    <lineage>
        <taxon>Bacteria</taxon>
        <taxon>Bacillati</taxon>
        <taxon>Cyanobacteriota</taxon>
        <taxon>Cyanophyceae</taxon>
        <taxon>Nostocales</taxon>
        <taxon>Nodulariaceae</taxon>
        <taxon>Nodularia</taxon>
    </lineage>
</organism>
<feature type="transmembrane region" description="Helical" evidence="14">
    <location>
        <begin position="84"/>
        <end position="101"/>
    </location>
</feature>
<keyword evidence="10 14" id="KW-1133">Transmembrane helix</keyword>
<dbReference type="RefSeq" id="WP_323244638.1">
    <property type="nucleotide sequence ID" value="NZ_JAYGHK010000062.1"/>
</dbReference>
<evidence type="ECO:0000259" key="15">
    <source>
        <dbReference type="PROSITE" id="PS50109"/>
    </source>
</evidence>
<dbReference type="Pfam" id="PF13493">
    <property type="entry name" value="DUF4118"/>
    <property type="match status" value="1"/>
</dbReference>
<dbReference type="Pfam" id="PF02518">
    <property type="entry name" value="HATPase_c"/>
    <property type="match status" value="1"/>
</dbReference>
<evidence type="ECO:0000256" key="13">
    <source>
        <dbReference type="PROSITE-ProRule" id="PRU00169"/>
    </source>
</evidence>
<gene>
    <name evidence="18" type="ORF">VB695_17265</name>
</gene>
<evidence type="ECO:0000259" key="17">
    <source>
        <dbReference type="PROSITE" id="PS50113"/>
    </source>
</evidence>
<dbReference type="InterPro" id="IPR003594">
    <property type="entry name" value="HATPase_dom"/>
</dbReference>
<feature type="transmembrane region" description="Helical" evidence="14">
    <location>
        <begin position="12"/>
        <end position="44"/>
    </location>
</feature>
<feature type="transmembrane region" description="Helical" evidence="14">
    <location>
        <begin position="50"/>
        <end position="72"/>
    </location>
</feature>
<dbReference type="InterPro" id="IPR035965">
    <property type="entry name" value="PAS-like_dom_sf"/>
</dbReference>
<dbReference type="EC" id="2.7.13.3" evidence="3"/>
<proteinExistence type="predicted"/>
<evidence type="ECO:0000256" key="1">
    <source>
        <dbReference type="ARBA" id="ARBA00000085"/>
    </source>
</evidence>
<dbReference type="SUPFAM" id="SSF55874">
    <property type="entry name" value="ATPase domain of HSP90 chaperone/DNA topoisomerase II/histidine kinase"/>
    <property type="match status" value="1"/>
</dbReference>
<keyword evidence="19" id="KW-1185">Reference proteome</keyword>
<dbReference type="SMART" id="SM00086">
    <property type="entry name" value="PAC"/>
    <property type="match status" value="1"/>
</dbReference>
<protein>
    <recommendedName>
        <fullName evidence="3">histidine kinase</fullName>
        <ecNumber evidence="3">2.7.13.3</ecNumber>
    </recommendedName>
</protein>
<dbReference type="Gene3D" id="1.10.287.130">
    <property type="match status" value="1"/>
</dbReference>
<dbReference type="Gene3D" id="3.40.50.2300">
    <property type="match status" value="1"/>
</dbReference>
<dbReference type="SMART" id="SM00091">
    <property type="entry name" value="PAS"/>
    <property type="match status" value="3"/>
</dbReference>
<dbReference type="PANTHER" id="PTHR43547:SF2">
    <property type="entry name" value="HYBRID SIGNAL TRANSDUCTION HISTIDINE KINASE C"/>
    <property type="match status" value="1"/>
</dbReference>
<evidence type="ECO:0000313" key="18">
    <source>
        <dbReference type="EMBL" id="MEA5609793.1"/>
    </source>
</evidence>